<dbReference type="FunFam" id="3.40.50.300:FF:000225">
    <property type="entry name" value="Thymidylate kinase"/>
    <property type="match status" value="1"/>
</dbReference>
<evidence type="ECO:0000256" key="7">
    <source>
        <dbReference type="ARBA" id="ARBA00022777"/>
    </source>
</evidence>
<accession>A0A285VRT7</accession>
<dbReference type="Pfam" id="PF02223">
    <property type="entry name" value="Thymidylate_kin"/>
    <property type="match status" value="1"/>
</dbReference>
<dbReference type="SUPFAM" id="SSF52540">
    <property type="entry name" value="P-loop containing nucleoside triphosphate hydrolases"/>
    <property type="match status" value="1"/>
</dbReference>
<keyword evidence="6 11" id="KW-0547">Nucleotide-binding</keyword>
<comment type="catalytic activity">
    <reaction evidence="9 11">
        <text>dTMP + ATP = dTDP + ADP</text>
        <dbReference type="Rhea" id="RHEA:13517"/>
        <dbReference type="ChEBI" id="CHEBI:30616"/>
        <dbReference type="ChEBI" id="CHEBI:58369"/>
        <dbReference type="ChEBI" id="CHEBI:63528"/>
        <dbReference type="ChEBI" id="CHEBI:456216"/>
        <dbReference type="EC" id="2.7.4.9"/>
    </reaction>
</comment>
<dbReference type="NCBIfam" id="TIGR00041">
    <property type="entry name" value="DTMP_kinase"/>
    <property type="match status" value="1"/>
</dbReference>
<keyword evidence="5 11" id="KW-0545">Nucleotide biosynthesis</keyword>
<name>A0A285VRT7_9MICO</name>
<evidence type="ECO:0000256" key="1">
    <source>
        <dbReference type="ARBA" id="ARBA00009776"/>
    </source>
</evidence>
<evidence type="ECO:0000256" key="3">
    <source>
        <dbReference type="ARBA" id="ARBA00017144"/>
    </source>
</evidence>
<sequence>MTEPTPPQAAARGVGRGLFVAFEGGDGAGKSTQSGLLGAWLEAQGYAVRRTREPGGTGLGRQIRDLLLHGEDGSVSPRAEALLFAADRAHHVASLVRPALERGEVVLTDRYLDSSVAYQGAARQLGHDEVRQLSLWAVEALVPHLTVLLDVPAGVGRERRGDVHDRLEREADAFHDRVRAGFLDLAGRDPGRYLVLDATLPAEQLAWAVRERLLPLLEGLLAAAPGGASGRGAS</sequence>
<dbReference type="PANTHER" id="PTHR10344">
    <property type="entry name" value="THYMIDYLATE KINASE"/>
    <property type="match status" value="1"/>
</dbReference>
<dbReference type="InterPro" id="IPR018095">
    <property type="entry name" value="Thymidylate_kin_CS"/>
</dbReference>
<dbReference type="CDD" id="cd01672">
    <property type="entry name" value="TMPK"/>
    <property type="match status" value="1"/>
</dbReference>
<keyword evidence="4 11" id="KW-0808">Transferase</keyword>
<dbReference type="AlphaFoldDB" id="A0A285VRT7"/>
<dbReference type="HAMAP" id="MF_00165">
    <property type="entry name" value="Thymidylate_kinase"/>
    <property type="match status" value="1"/>
</dbReference>
<evidence type="ECO:0000256" key="5">
    <source>
        <dbReference type="ARBA" id="ARBA00022727"/>
    </source>
</evidence>
<keyword evidence="14" id="KW-1185">Reference proteome</keyword>
<protein>
    <recommendedName>
        <fullName evidence="3 11">Thymidylate kinase</fullName>
        <ecNumber evidence="2 11">2.7.4.9</ecNumber>
    </recommendedName>
    <alternativeName>
        <fullName evidence="11">dTMP kinase</fullName>
    </alternativeName>
</protein>
<evidence type="ECO:0000259" key="12">
    <source>
        <dbReference type="Pfam" id="PF02223"/>
    </source>
</evidence>
<dbReference type="InterPro" id="IPR039430">
    <property type="entry name" value="Thymidylate_kin-like_dom"/>
</dbReference>
<keyword evidence="7 11" id="KW-0418">Kinase</keyword>
<evidence type="ECO:0000313" key="14">
    <source>
        <dbReference type="Proteomes" id="UP000219688"/>
    </source>
</evidence>
<dbReference type="GO" id="GO:0005524">
    <property type="term" value="F:ATP binding"/>
    <property type="evidence" value="ECO:0007669"/>
    <property type="project" value="UniProtKB-UniRule"/>
</dbReference>
<evidence type="ECO:0000256" key="4">
    <source>
        <dbReference type="ARBA" id="ARBA00022679"/>
    </source>
</evidence>
<comment type="function">
    <text evidence="10 11">Phosphorylation of dTMP to form dTDP in both de novo and salvage pathways of dTTP synthesis.</text>
</comment>
<dbReference type="EC" id="2.7.4.9" evidence="2 11"/>
<evidence type="ECO:0000313" key="13">
    <source>
        <dbReference type="EMBL" id="SOC56308.1"/>
    </source>
</evidence>
<evidence type="ECO:0000256" key="9">
    <source>
        <dbReference type="ARBA" id="ARBA00048743"/>
    </source>
</evidence>
<keyword evidence="8 11" id="KW-0067">ATP-binding</keyword>
<dbReference type="STRING" id="1122622.GCA_000421185_01199"/>
<dbReference type="PANTHER" id="PTHR10344:SF4">
    <property type="entry name" value="UMP-CMP KINASE 2, MITOCHONDRIAL"/>
    <property type="match status" value="1"/>
</dbReference>
<dbReference type="InterPro" id="IPR027417">
    <property type="entry name" value="P-loop_NTPase"/>
</dbReference>
<evidence type="ECO:0000256" key="11">
    <source>
        <dbReference type="HAMAP-Rule" id="MF_00165"/>
    </source>
</evidence>
<organism evidence="13 14">
    <name type="scientific">Ornithinimicrobium cerasi</name>
    <dbReference type="NCBI Taxonomy" id="2248773"/>
    <lineage>
        <taxon>Bacteria</taxon>
        <taxon>Bacillati</taxon>
        <taxon>Actinomycetota</taxon>
        <taxon>Actinomycetes</taxon>
        <taxon>Micrococcales</taxon>
        <taxon>Ornithinimicrobiaceae</taxon>
        <taxon>Ornithinimicrobium</taxon>
    </lineage>
</organism>
<dbReference type="GO" id="GO:0004798">
    <property type="term" value="F:dTMP kinase activity"/>
    <property type="evidence" value="ECO:0007669"/>
    <property type="project" value="UniProtKB-UniRule"/>
</dbReference>
<proteinExistence type="inferred from homology"/>
<dbReference type="InterPro" id="IPR018094">
    <property type="entry name" value="Thymidylate_kinase"/>
</dbReference>
<dbReference type="PROSITE" id="PS01331">
    <property type="entry name" value="THYMIDYLATE_KINASE"/>
    <property type="match status" value="1"/>
</dbReference>
<feature type="domain" description="Thymidylate kinase-like" evidence="12">
    <location>
        <begin position="22"/>
        <end position="205"/>
    </location>
</feature>
<reference evidence="14" key="1">
    <citation type="submission" date="2017-08" db="EMBL/GenBank/DDBJ databases">
        <authorList>
            <person name="Varghese N."/>
            <person name="Submissions S."/>
        </authorList>
    </citation>
    <scope>NUCLEOTIDE SEQUENCE [LARGE SCALE GENOMIC DNA]</scope>
    <source>
        <strain evidence="14">USBA17B2</strain>
    </source>
</reference>
<dbReference type="EMBL" id="OBQK01000007">
    <property type="protein sequence ID" value="SOC56308.1"/>
    <property type="molecule type" value="Genomic_DNA"/>
</dbReference>
<gene>
    <name evidence="11" type="primary">tmk</name>
    <name evidence="13" type="ORF">SAMN05421879_10787</name>
</gene>
<dbReference type="Gene3D" id="3.40.50.300">
    <property type="entry name" value="P-loop containing nucleotide triphosphate hydrolases"/>
    <property type="match status" value="1"/>
</dbReference>
<dbReference type="GO" id="GO:0006227">
    <property type="term" value="P:dUDP biosynthetic process"/>
    <property type="evidence" value="ECO:0007669"/>
    <property type="project" value="TreeGrafter"/>
</dbReference>
<dbReference type="GO" id="GO:0006233">
    <property type="term" value="P:dTDP biosynthetic process"/>
    <property type="evidence" value="ECO:0007669"/>
    <property type="project" value="InterPro"/>
</dbReference>
<comment type="similarity">
    <text evidence="1 11">Belongs to the thymidylate kinase family.</text>
</comment>
<feature type="binding site" evidence="11">
    <location>
        <begin position="24"/>
        <end position="31"/>
    </location>
    <ligand>
        <name>ATP</name>
        <dbReference type="ChEBI" id="CHEBI:30616"/>
    </ligand>
</feature>
<evidence type="ECO:0000256" key="6">
    <source>
        <dbReference type="ARBA" id="ARBA00022741"/>
    </source>
</evidence>
<evidence type="ECO:0000256" key="8">
    <source>
        <dbReference type="ARBA" id="ARBA00022840"/>
    </source>
</evidence>
<evidence type="ECO:0000256" key="10">
    <source>
        <dbReference type="ARBA" id="ARBA00057735"/>
    </source>
</evidence>
<evidence type="ECO:0000256" key="2">
    <source>
        <dbReference type="ARBA" id="ARBA00012980"/>
    </source>
</evidence>
<dbReference type="RefSeq" id="WP_097188440.1">
    <property type="nucleotide sequence ID" value="NZ_OBQK01000007.1"/>
</dbReference>
<dbReference type="Proteomes" id="UP000219688">
    <property type="component" value="Unassembled WGS sequence"/>
</dbReference>
<dbReference type="GO" id="GO:0005829">
    <property type="term" value="C:cytosol"/>
    <property type="evidence" value="ECO:0007669"/>
    <property type="project" value="TreeGrafter"/>
</dbReference>
<dbReference type="GO" id="GO:0006235">
    <property type="term" value="P:dTTP biosynthetic process"/>
    <property type="evidence" value="ECO:0007669"/>
    <property type="project" value="UniProtKB-UniRule"/>
</dbReference>